<comment type="caution">
    <text evidence="2">The sequence shown here is derived from an EMBL/GenBank/DDBJ whole genome shotgun (WGS) entry which is preliminary data.</text>
</comment>
<proteinExistence type="predicted"/>
<dbReference type="RefSeq" id="WP_057968469.1">
    <property type="nucleotide sequence ID" value="NZ_JBLVUQ010000002.1"/>
</dbReference>
<protein>
    <recommendedName>
        <fullName evidence="4">DoxX family protein</fullName>
    </recommendedName>
</protein>
<evidence type="ECO:0000256" key="1">
    <source>
        <dbReference type="SAM" id="Phobius"/>
    </source>
</evidence>
<sequence>MALRRKKALKLLVDGQPTATLVTTKVGPSLFQRLSALIENLVRLGVRLAGIGFRAGGAGLAATGVAHFIAPQPFESLSKVAFPEDTRRWVYQNGVTELLLGLALAFRRTRIVGSLGGLAYIGFLVSRLIGNANKS</sequence>
<evidence type="ECO:0008006" key="4">
    <source>
        <dbReference type="Google" id="ProtNLM"/>
    </source>
</evidence>
<accession>A0A1S1LXA9</accession>
<keyword evidence="1" id="KW-0472">Membrane</keyword>
<organism evidence="2 3">
    <name type="scientific">Mycobacteroides chelonae</name>
    <name type="common">Mycobacterium chelonae</name>
    <dbReference type="NCBI Taxonomy" id="1774"/>
    <lineage>
        <taxon>Bacteria</taxon>
        <taxon>Bacillati</taxon>
        <taxon>Actinomycetota</taxon>
        <taxon>Actinomycetes</taxon>
        <taxon>Mycobacteriales</taxon>
        <taxon>Mycobacteriaceae</taxon>
        <taxon>Mycobacteroides</taxon>
    </lineage>
</organism>
<gene>
    <name evidence="2" type="ORF">BKG82_03875</name>
</gene>
<evidence type="ECO:0000313" key="2">
    <source>
        <dbReference type="EMBL" id="OHU59702.1"/>
    </source>
</evidence>
<reference evidence="2 3" key="1">
    <citation type="submission" date="2016-10" db="EMBL/GenBank/DDBJ databases">
        <title>Evaluation of Human, Veterinary and Environmental Mycobacterium chelonae Isolates by Core Genome Phylogenomic Analysis, Targeted Gene Comparison, and Anti-microbial Susceptibility Patterns: A Tale of Mistaken Identities.</title>
        <authorList>
            <person name="Fogelson S.B."/>
            <person name="Camus A.C."/>
            <person name="Lorenz W."/>
            <person name="Vasireddy R."/>
            <person name="Vasireddy S."/>
            <person name="Smith T."/>
            <person name="Brown-Elliott B.A."/>
            <person name="Wallace R.J.Jr."/>
            <person name="Hasan N.A."/>
            <person name="Reischl U."/>
            <person name="Sanchez S."/>
        </authorList>
    </citation>
    <scope>NUCLEOTIDE SEQUENCE [LARGE SCALE GENOMIC DNA]</scope>
    <source>
        <strain evidence="2 3">15515</strain>
    </source>
</reference>
<feature type="transmembrane region" description="Helical" evidence="1">
    <location>
        <begin position="111"/>
        <end position="129"/>
    </location>
</feature>
<dbReference type="Proteomes" id="UP000180043">
    <property type="component" value="Unassembled WGS sequence"/>
</dbReference>
<dbReference type="EMBL" id="MLIQ01000011">
    <property type="protein sequence ID" value="OHU59702.1"/>
    <property type="molecule type" value="Genomic_DNA"/>
</dbReference>
<keyword evidence="1" id="KW-0812">Transmembrane</keyword>
<dbReference type="AlphaFoldDB" id="A0A1S1LXA9"/>
<keyword evidence="1" id="KW-1133">Transmembrane helix</keyword>
<evidence type="ECO:0000313" key="3">
    <source>
        <dbReference type="Proteomes" id="UP000180043"/>
    </source>
</evidence>
<name>A0A1S1LXA9_MYCCH</name>